<evidence type="ECO:0000256" key="1">
    <source>
        <dbReference type="SAM" id="SignalP"/>
    </source>
</evidence>
<keyword evidence="1" id="KW-0732">Signal</keyword>
<sequence>MKKFIIIAIALFTAAAVYAQPRAIGGRLGWGAEVSYQHFVKNADFVEIDLGLFTWDLNLTALYDFTFAQPQWTDRGSWAWYAGPGAAVGLGVLGNNNGHFNVAAAGNVGLSYSFWFPLELSFDIRAQLGVSIHEGAGFYWGIGPAIGVRYRF</sequence>
<organism evidence="2 3">
    <name type="scientific">Candidatus Coprenecus avistercoris</name>
    <dbReference type="NCBI Taxonomy" id="2840730"/>
    <lineage>
        <taxon>Bacteria</taxon>
        <taxon>Pseudomonadati</taxon>
        <taxon>Bacteroidota</taxon>
        <taxon>Bacteroidia</taxon>
        <taxon>Bacteroidales</taxon>
        <taxon>Rikenellaceae</taxon>
        <taxon>Rikenellaceae incertae sedis</taxon>
        <taxon>Candidatus Coprenecus</taxon>
    </lineage>
</organism>
<accession>A0A9D1E1U4</accession>
<protein>
    <recommendedName>
        <fullName evidence="4">Outer membrane protein beta-barrel domain-containing protein</fullName>
    </recommendedName>
</protein>
<feature type="signal peptide" evidence="1">
    <location>
        <begin position="1"/>
        <end position="19"/>
    </location>
</feature>
<dbReference type="EMBL" id="DVHI01000076">
    <property type="protein sequence ID" value="HIR63101.1"/>
    <property type="molecule type" value="Genomic_DNA"/>
</dbReference>
<reference evidence="2" key="2">
    <citation type="journal article" date="2021" name="PeerJ">
        <title>Extensive microbial diversity within the chicken gut microbiome revealed by metagenomics and culture.</title>
        <authorList>
            <person name="Gilroy R."/>
            <person name="Ravi A."/>
            <person name="Getino M."/>
            <person name="Pursley I."/>
            <person name="Horton D.L."/>
            <person name="Alikhan N.F."/>
            <person name="Baker D."/>
            <person name="Gharbi K."/>
            <person name="Hall N."/>
            <person name="Watson M."/>
            <person name="Adriaenssens E.M."/>
            <person name="Foster-Nyarko E."/>
            <person name="Jarju S."/>
            <person name="Secka A."/>
            <person name="Antonio M."/>
            <person name="Oren A."/>
            <person name="Chaudhuri R.R."/>
            <person name="La Ragione R."/>
            <person name="Hildebrand F."/>
            <person name="Pallen M.J."/>
        </authorList>
    </citation>
    <scope>NUCLEOTIDE SEQUENCE</scope>
    <source>
        <strain evidence="2">ChiHjej13B12-12457</strain>
    </source>
</reference>
<dbReference type="AlphaFoldDB" id="A0A9D1E1U4"/>
<reference evidence="2" key="1">
    <citation type="submission" date="2020-10" db="EMBL/GenBank/DDBJ databases">
        <authorList>
            <person name="Gilroy R."/>
        </authorList>
    </citation>
    <scope>NUCLEOTIDE SEQUENCE</scope>
    <source>
        <strain evidence="2">ChiHjej13B12-12457</strain>
    </source>
</reference>
<comment type="caution">
    <text evidence="2">The sequence shown here is derived from an EMBL/GenBank/DDBJ whole genome shotgun (WGS) entry which is preliminary data.</text>
</comment>
<dbReference type="Proteomes" id="UP000886744">
    <property type="component" value="Unassembled WGS sequence"/>
</dbReference>
<evidence type="ECO:0000313" key="2">
    <source>
        <dbReference type="EMBL" id="HIR63101.1"/>
    </source>
</evidence>
<evidence type="ECO:0000313" key="3">
    <source>
        <dbReference type="Proteomes" id="UP000886744"/>
    </source>
</evidence>
<name>A0A9D1E1U4_9BACT</name>
<evidence type="ECO:0008006" key="4">
    <source>
        <dbReference type="Google" id="ProtNLM"/>
    </source>
</evidence>
<proteinExistence type="predicted"/>
<feature type="chain" id="PRO_5039129543" description="Outer membrane protein beta-barrel domain-containing protein" evidence="1">
    <location>
        <begin position="20"/>
        <end position="152"/>
    </location>
</feature>
<gene>
    <name evidence="2" type="ORF">IAC94_06235</name>
</gene>